<dbReference type="InterPro" id="IPR015424">
    <property type="entry name" value="PyrdxlP-dep_Trfase"/>
</dbReference>
<evidence type="ECO:0000256" key="3">
    <source>
        <dbReference type="ARBA" id="ARBA00022898"/>
    </source>
</evidence>
<dbReference type="GO" id="GO:0030170">
    <property type="term" value="F:pyridoxal phosphate binding"/>
    <property type="evidence" value="ECO:0007669"/>
    <property type="project" value="InterPro"/>
</dbReference>
<evidence type="ECO:0000313" key="5">
    <source>
        <dbReference type="EMBL" id="QUF04243.1"/>
    </source>
</evidence>
<keyword evidence="1 5" id="KW-0032">Aminotransferase</keyword>
<gene>
    <name evidence="5" type="ORF">KCV87_33825</name>
</gene>
<dbReference type="EMBL" id="CP073249">
    <property type="protein sequence ID" value="QUF04243.1"/>
    <property type="molecule type" value="Genomic_DNA"/>
</dbReference>
<accession>A0AA45L7G4</accession>
<dbReference type="AlphaFoldDB" id="A0AA45L7G4"/>
<organism evidence="5 6">
    <name type="scientific">Actinosynnema pretiosum subsp. pretiosum</name>
    <dbReference type="NCBI Taxonomy" id="103721"/>
    <lineage>
        <taxon>Bacteria</taxon>
        <taxon>Bacillati</taxon>
        <taxon>Actinomycetota</taxon>
        <taxon>Actinomycetes</taxon>
        <taxon>Pseudonocardiales</taxon>
        <taxon>Pseudonocardiaceae</taxon>
        <taxon>Actinosynnema</taxon>
    </lineage>
</organism>
<dbReference type="InterPro" id="IPR004839">
    <property type="entry name" value="Aminotransferase_I/II_large"/>
</dbReference>
<dbReference type="SUPFAM" id="SSF53383">
    <property type="entry name" value="PLP-dependent transferases"/>
    <property type="match status" value="1"/>
</dbReference>
<dbReference type="InterPro" id="IPR050106">
    <property type="entry name" value="HistidinolP_aminotransfase"/>
</dbReference>
<evidence type="ECO:0000313" key="6">
    <source>
        <dbReference type="Proteomes" id="UP000677152"/>
    </source>
</evidence>
<dbReference type="PANTHER" id="PTHR43643">
    <property type="entry name" value="HISTIDINOL-PHOSPHATE AMINOTRANSFERASE 2"/>
    <property type="match status" value="1"/>
</dbReference>
<proteinExistence type="predicted"/>
<keyword evidence="2" id="KW-0808">Transferase</keyword>
<dbReference type="Proteomes" id="UP000677152">
    <property type="component" value="Chromosome"/>
</dbReference>
<protein>
    <submittedName>
        <fullName evidence="5">Aminotransferase class I/II-fold pyridoxal phosphate-dependent enzyme</fullName>
    </submittedName>
</protein>
<dbReference type="InterPro" id="IPR015422">
    <property type="entry name" value="PyrdxlP-dep_Trfase_small"/>
</dbReference>
<dbReference type="Pfam" id="PF00155">
    <property type="entry name" value="Aminotran_1_2"/>
    <property type="match status" value="1"/>
</dbReference>
<sequence>MARIVHQLSLNENHSPPLPGVPEAVAGLVDRVNLTLDPLSAGLEAKIAGRLGVGAERVVAGVGSAALLQQFLMTHAGAGSEVVHTWPSFEMYPLLIGNSRATAVAVPGPDDRMDLAAVAAAVTDDTRVVLLCNPNNPTGEVLDAAQLRGLLDALPPHVLLLVDEAYREFADPDVVADALDLARIDDRVAVVRTFSKAHGLLGLRVGYLVGAEKIVAPLRMTTLFFRVPTVAQAAASAALDVEDQARRNCAAVAVERDRVRDGLVELGLDVPPSGGNFVWVRLGERNEAFRDHLAEHGIAVRVLAGGSGVRVSTGLREANDAVLGAAKSFTANG</sequence>
<dbReference type="Gene3D" id="3.40.640.10">
    <property type="entry name" value="Type I PLP-dependent aspartate aminotransferase-like (Major domain)"/>
    <property type="match status" value="1"/>
</dbReference>
<feature type="domain" description="Aminotransferase class I/classII large" evidence="4">
    <location>
        <begin position="7"/>
        <end position="313"/>
    </location>
</feature>
<dbReference type="PANTHER" id="PTHR43643:SF3">
    <property type="entry name" value="HISTIDINOL-PHOSPHATE AMINOTRANSFERASE"/>
    <property type="match status" value="1"/>
</dbReference>
<dbReference type="GO" id="GO:0008483">
    <property type="term" value="F:transaminase activity"/>
    <property type="evidence" value="ECO:0007669"/>
    <property type="project" value="UniProtKB-KW"/>
</dbReference>
<evidence type="ECO:0000256" key="1">
    <source>
        <dbReference type="ARBA" id="ARBA00022576"/>
    </source>
</evidence>
<dbReference type="CDD" id="cd00609">
    <property type="entry name" value="AAT_like"/>
    <property type="match status" value="1"/>
</dbReference>
<evidence type="ECO:0000259" key="4">
    <source>
        <dbReference type="Pfam" id="PF00155"/>
    </source>
</evidence>
<dbReference type="Gene3D" id="3.90.1150.10">
    <property type="entry name" value="Aspartate Aminotransferase, domain 1"/>
    <property type="match status" value="1"/>
</dbReference>
<reference evidence="5" key="1">
    <citation type="submission" date="2021-04" db="EMBL/GenBank/DDBJ databases">
        <title>Genomic sequence of Actinosynnema pretiosum subsp. pretiosum ATCC 31280 (C-14919).</title>
        <authorList>
            <person name="Bai L."/>
            <person name="Wang X."/>
            <person name="Xiao Y."/>
        </authorList>
    </citation>
    <scope>NUCLEOTIDE SEQUENCE</scope>
    <source>
        <strain evidence="5">ATCC 31280</strain>
    </source>
</reference>
<keyword evidence="3" id="KW-0663">Pyridoxal phosphate</keyword>
<dbReference type="InterPro" id="IPR015421">
    <property type="entry name" value="PyrdxlP-dep_Trfase_major"/>
</dbReference>
<evidence type="ECO:0000256" key="2">
    <source>
        <dbReference type="ARBA" id="ARBA00022679"/>
    </source>
</evidence>
<name>A0AA45L7G4_9PSEU</name>